<accession>A0A392TLB5</accession>
<reference evidence="1 2" key="1">
    <citation type="journal article" date="2018" name="Front. Plant Sci.">
        <title>Red Clover (Trifolium pratense) and Zigzag Clover (T. medium) - A Picture of Genomic Similarities and Differences.</title>
        <authorList>
            <person name="Dluhosova J."/>
            <person name="Istvanek J."/>
            <person name="Nedelnik J."/>
            <person name="Repkova J."/>
        </authorList>
    </citation>
    <scope>NUCLEOTIDE SEQUENCE [LARGE SCALE GENOMIC DNA]</scope>
    <source>
        <strain evidence="2">cv. 10/8</strain>
        <tissue evidence="1">Leaf</tissue>
    </source>
</reference>
<organism evidence="1 2">
    <name type="scientific">Trifolium medium</name>
    <dbReference type="NCBI Taxonomy" id="97028"/>
    <lineage>
        <taxon>Eukaryota</taxon>
        <taxon>Viridiplantae</taxon>
        <taxon>Streptophyta</taxon>
        <taxon>Embryophyta</taxon>
        <taxon>Tracheophyta</taxon>
        <taxon>Spermatophyta</taxon>
        <taxon>Magnoliopsida</taxon>
        <taxon>eudicotyledons</taxon>
        <taxon>Gunneridae</taxon>
        <taxon>Pentapetalae</taxon>
        <taxon>rosids</taxon>
        <taxon>fabids</taxon>
        <taxon>Fabales</taxon>
        <taxon>Fabaceae</taxon>
        <taxon>Papilionoideae</taxon>
        <taxon>50 kb inversion clade</taxon>
        <taxon>NPAAA clade</taxon>
        <taxon>Hologalegina</taxon>
        <taxon>IRL clade</taxon>
        <taxon>Trifolieae</taxon>
        <taxon>Trifolium</taxon>
    </lineage>
</organism>
<evidence type="ECO:0000313" key="1">
    <source>
        <dbReference type="EMBL" id="MCI61933.1"/>
    </source>
</evidence>
<proteinExistence type="predicted"/>
<dbReference type="Proteomes" id="UP000265520">
    <property type="component" value="Unassembled WGS sequence"/>
</dbReference>
<dbReference type="EMBL" id="LXQA010609316">
    <property type="protein sequence ID" value="MCI61933.1"/>
    <property type="molecule type" value="Genomic_DNA"/>
</dbReference>
<protein>
    <submittedName>
        <fullName evidence="1">Uncharacterized protein</fullName>
    </submittedName>
</protein>
<comment type="caution">
    <text evidence="1">The sequence shown here is derived from an EMBL/GenBank/DDBJ whole genome shotgun (WGS) entry which is preliminary data.</text>
</comment>
<name>A0A392TLB5_9FABA</name>
<sequence>HQGLGGICCTNGMAYGKAILLGGGEKLLAVPRK</sequence>
<feature type="non-terminal residue" evidence="1">
    <location>
        <position position="1"/>
    </location>
</feature>
<dbReference type="AlphaFoldDB" id="A0A392TLB5"/>
<evidence type="ECO:0000313" key="2">
    <source>
        <dbReference type="Proteomes" id="UP000265520"/>
    </source>
</evidence>
<keyword evidence="2" id="KW-1185">Reference proteome</keyword>